<evidence type="ECO:0000259" key="1">
    <source>
        <dbReference type="Pfam" id="PF00004"/>
    </source>
</evidence>
<dbReference type="GO" id="GO:0016887">
    <property type="term" value="F:ATP hydrolysis activity"/>
    <property type="evidence" value="ECO:0007669"/>
    <property type="project" value="InterPro"/>
</dbReference>
<dbReference type="RefSeq" id="WP_154019660.1">
    <property type="nucleotide sequence ID" value="NZ_LUVM01000329.1"/>
</dbReference>
<name>A0A429MMG2_ACIBA</name>
<dbReference type="InterPro" id="IPR027417">
    <property type="entry name" value="P-loop_NTPase"/>
</dbReference>
<reference evidence="2 3" key="1">
    <citation type="submission" date="2018-10" db="EMBL/GenBank/DDBJ databases">
        <title>GWAS and RNA-Seq identify cryptic mechanisms of antimicrobial resistance in Acinetobacter baumannii.</title>
        <authorList>
            <person name="Sahl J.W."/>
        </authorList>
    </citation>
    <scope>NUCLEOTIDE SEQUENCE [LARGE SCALE GENOMIC DNA]</scope>
    <source>
        <strain evidence="2 3">TG28175</strain>
    </source>
</reference>
<dbReference type="EMBL" id="RFDI01000939">
    <property type="protein sequence ID" value="RSR51548.1"/>
    <property type="molecule type" value="Genomic_DNA"/>
</dbReference>
<protein>
    <submittedName>
        <fullName evidence="2">AAA family ATPase</fullName>
    </submittedName>
</protein>
<proteinExistence type="predicted"/>
<accession>A0A429MMG2</accession>
<comment type="caution">
    <text evidence="2">The sequence shown here is derived from an EMBL/GenBank/DDBJ whole genome shotgun (WGS) entry which is preliminary data.</text>
</comment>
<dbReference type="Gene3D" id="3.40.50.300">
    <property type="entry name" value="P-loop containing nucleotide triphosphate hydrolases"/>
    <property type="match status" value="1"/>
</dbReference>
<dbReference type="InterPro" id="IPR003959">
    <property type="entry name" value="ATPase_AAA_core"/>
</dbReference>
<feature type="domain" description="ATPase AAA-type core" evidence="1">
    <location>
        <begin position="34"/>
        <end position="66"/>
    </location>
</feature>
<feature type="non-terminal residue" evidence="2">
    <location>
        <position position="68"/>
    </location>
</feature>
<gene>
    <name evidence="2" type="ORF">EA686_16195</name>
</gene>
<sequence>MSADTQHFTGTDQYIATDSLKLAVKAARALQKPLLVKGEPGTGKTLLAEQVAESLGLKLITWHIKSTT</sequence>
<dbReference type="GO" id="GO:0005524">
    <property type="term" value="F:ATP binding"/>
    <property type="evidence" value="ECO:0007669"/>
    <property type="project" value="InterPro"/>
</dbReference>
<dbReference type="Proteomes" id="UP000280073">
    <property type="component" value="Unassembled WGS sequence"/>
</dbReference>
<evidence type="ECO:0000313" key="2">
    <source>
        <dbReference type="EMBL" id="RSR51548.1"/>
    </source>
</evidence>
<dbReference type="AlphaFoldDB" id="A0A429MMG2"/>
<dbReference type="Pfam" id="PF00004">
    <property type="entry name" value="AAA"/>
    <property type="match status" value="1"/>
</dbReference>
<dbReference type="SUPFAM" id="SSF52540">
    <property type="entry name" value="P-loop containing nucleoside triphosphate hydrolases"/>
    <property type="match status" value="1"/>
</dbReference>
<evidence type="ECO:0000313" key="3">
    <source>
        <dbReference type="Proteomes" id="UP000280073"/>
    </source>
</evidence>
<organism evidence="2 3">
    <name type="scientific">Acinetobacter baumannii</name>
    <dbReference type="NCBI Taxonomy" id="470"/>
    <lineage>
        <taxon>Bacteria</taxon>
        <taxon>Pseudomonadati</taxon>
        <taxon>Pseudomonadota</taxon>
        <taxon>Gammaproteobacteria</taxon>
        <taxon>Moraxellales</taxon>
        <taxon>Moraxellaceae</taxon>
        <taxon>Acinetobacter</taxon>
        <taxon>Acinetobacter calcoaceticus/baumannii complex</taxon>
    </lineage>
</organism>